<dbReference type="CDD" id="cd06410">
    <property type="entry name" value="PB1_UP2"/>
    <property type="match status" value="1"/>
</dbReference>
<dbReference type="EMBL" id="OX465080">
    <property type="protein sequence ID" value="CAI9280439.1"/>
    <property type="molecule type" value="Genomic_DNA"/>
</dbReference>
<dbReference type="InterPro" id="IPR000270">
    <property type="entry name" value="PB1_dom"/>
</dbReference>
<dbReference type="SUPFAM" id="SSF54277">
    <property type="entry name" value="CAD &amp; PB1 domains"/>
    <property type="match status" value="1"/>
</dbReference>
<reference evidence="2" key="1">
    <citation type="submission" date="2023-04" db="EMBL/GenBank/DDBJ databases">
        <authorList>
            <person name="Vijverberg K."/>
            <person name="Xiong W."/>
            <person name="Schranz E."/>
        </authorList>
    </citation>
    <scope>NUCLEOTIDE SEQUENCE</scope>
</reference>
<dbReference type="Proteomes" id="UP001177003">
    <property type="component" value="Chromosome 4"/>
</dbReference>
<dbReference type="PANTHER" id="PTHR31066">
    <property type="entry name" value="OS05G0427100 PROTEIN-RELATED"/>
    <property type="match status" value="1"/>
</dbReference>
<evidence type="ECO:0000313" key="3">
    <source>
        <dbReference type="Proteomes" id="UP001177003"/>
    </source>
</evidence>
<proteinExistence type="predicted"/>
<feature type="domain" description="PB1" evidence="1">
    <location>
        <begin position="30"/>
        <end position="114"/>
    </location>
</feature>
<keyword evidence="3" id="KW-1185">Reference proteome</keyword>
<protein>
    <recommendedName>
        <fullName evidence="1">PB1 domain-containing protein</fullName>
    </recommendedName>
</protein>
<dbReference type="PANTHER" id="PTHR31066:SF66">
    <property type="entry name" value="PB1 DOMAIN-CONTAINING PROTEIN"/>
    <property type="match status" value="1"/>
</dbReference>
<dbReference type="AlphaFoldDB" id="A0AA35YUP4"/>
<gene>
    <name evidence="2" type="ORF">LSALG_LOCUS20182</name>
</gene>
<accession>A0AA35YUP4</accession>
<dbReference type="InterPro" id="IPR053198">
    <property type="entry name" value="Gynoecium_Dev_Regulator"/>
</dbReference>
<dbReference type="Pfam" id="PF00564">
    <property type="entry name" value="PB1"/>
    <property type="match status" value="1"/>
</dbReference>
<evidence type="ECO:0000259" key="1">
    <source>
        <dbReference type="SMART" id="SM00666"/>
    </source>
</evidence>
<name>A0AA35YUP4_LACSI</name>
<dbReference type="SMART" id="SM00666">
    <property type="entry name" value="PB1"/>
    <property type="match status" value="1"/>
</dbReference>
<dbReference type="Gene3D" id="3.10.20.90">
    <property type="entry name" value="Phosphatidylinositol 3-kinase Catalytic Subunit, Chain A, domain 1"/>
    <property type="match status" value="1"/>
</dbReference>
<evidence type="ECO:0000313" key="2">
    <source>
        <dbReference type="EMBL" id="CAI9280439.1"/>
    </source>
</evidence>
<organism evidence="2 3">
    <name type="scientific">Lactuca saligna</name>
    <name type="common">Willowleaf lettuce</name>
    <dbReference type="NCBI Taxonomy" id="75948"/>
    <lineage>
        <taxon>Eukaryota</taxon>
        <taxon>Viridiplantae</taxon>
        <taxon>Streptophyta</taxon>
        <taxon>Embryophyta</taxon>
        <taxon>Tracheophyta</taxon>
        <taxon>Spermatophyta</taxon>
        <taxon>Magnoliopsida</taxon>
        <taxon>eudicotyledons</taxon>
        <taxon>Gunneridae</taxon>
        <taxon>Pentapetalae</taxon>
        <taxon>asterids</taxon>
        <taxon>campanulids</taxon>
        <taxon>Asterales</taxon>
        <taxon>Asteraceae</taxon>
        <taxon>Cichorioideae</taxon>
        <taxon>Cichorieae</taxon>
        <taxon>Lactucinae</taxon>
        <taxon>Lactuca</taxon>
    </lineage>
</organism>
<sequence length="321" mass="35977">MTRITDSNNKSSSTTIKFLYSYGGKIQPRKIDGKLRYVGGHTRVLAVDRFVTHAELIVKFWEACGFSVKLKCKLPTEDLDVLVSITGDEDLAAVLEEYDRVSPDVKIRAVLFPIDSLKTISPVSSVASLVDFPVATPLRDPVVANYNAITLQRPFSAFKFHGFPVANPPFAVLPVLMAICGFFNFQGCNHGVILLEQVDYKTGAPTWFSIKLHHGGKFTKLPDIKYIRVIYYHFRIPNGDFQFGLRALGKDQDVINLSKYIAHNKLIEVYIENGKTNILTYFMSPNAKGKVVIEELPENDDQGAEVEGQVHVESIEKYEPC</sequence>